<dbReference type="AlphaFoldDB" id="A0A8J5UYY7"/>
<evidence type="ECO:0000256" key="1">
    <source>
        <dbReference type="SAM" id="MobiDB-lite"/>
    </source>
</evidence>
<protein>
    <recommendedName>
        <fullName evidence="3">HPP transmembrane region domain-containing protein</fullName>
    </recommendedName>
</protein>
<evidence type="ECO:0000313" key="5">
    <source>
        <dbReference type="Proteomes" id="UP000694255"/>
    </source>
</evidence>
<feature type="domain" description="HPP transmembrane region" evidence="3">
    <location>
        <begin position="39"/>
        <end position="202"/>
    </location>
</feature>
<evidence type="ECO:0000259" key="3">
    <source>
        <dbReference type="Pfam" id="PF04982"/>
    </source>
</evidence>
<feature type="transmembrane region" description="Helical" evidence="2">
    <location>
        <begin position="42"/>
        <end position="63"/>
    </location>
</feature>
<dbReference type="InterPro" id="IPR058581">
    <property type="entry name" value="TM_HPP"/>
</dbReference>
<feature type="transmembrane region" description="Helical" evidence="2">
    <location>
        <begin position="173"/>
        <end position="194"/>
    </location>
</feature>
<feature type="region of interest" description="Disordered" evidence="1">
    <location>
        <begin position="212"/>
        <end position="235"/>
    </location>
</feature>
<keyword evidence="2" id="KW-1133">Transmembrane helix</keyword>
<feature type="transmembrane region" description="Helical" evidence="2">
    <location>
        <begin position="106"/>
        <end position="124"/>
    </location>
</feature>
<dbReference type="RefSeq" id="XP_049263566.1">
    <property type="nucleotide sequence ID" value="XM_049406993.1"/>
</dbReference>
<gene>
    <name evidence="4" type="ORF">J8A68_003166</name>
</gene>
<keyword evidence="5" id="KW-1185">Reference proteome</keyword>
<dbReference type="GeneID" id="73469967"/>
<dbReference type="InterPro" id="IPR007065">
    <property type="entry name" value="HPP"/>
</dbReference>
<dbReference type="Pfam" id="PF04982">
    <property type="entry name" value="TM_HPP"/>
    <property type="match status" value="1"/>
</dbReference>
<dbReference type="PANTHER" id="PTHR33741:SF5">
    <property type="entry name" value="TRANSMEMBRANE PROTEIN DDB_G0269096-RELATED"/>
    <property type="match status" value="1"/>
</dbReference>
<evidence type="ECO:0000313" key="4">
    <source>
        <dbReference type="EMBL" id="KAG7663334.1"/>
    </source>
</evidence>
<name>A0A8J5UYY7_9ASCO</name>
<dbReference type="OrthoDB" id="2016548at2759"/>
<sequence length="302" mass="33542">MVFKFNIDNVLNQYIPPNRLDRLPKPIGRFLGAHSPKPAPDYLIWLEILVSSFCGILVLEAVFMSEHTAFSSLDPPVIIASYGAAAVLVFSVSYSPLAQPRNVICGQFVSSLIGISIQKLFWLTQTGRDHYYLSAALSVAVANTVQTILNVAHPPSGASALLPSIDDSVRNLGWHYLYIQLVSCILILGVALIFGNIFRSYPIYWWTPGHVGKKKPAPSPTKPEADDEGEESSSDMGRVVTNNISIFDDKADVNTIRGLKRITITVDDIMVPEEMDLDETDINWIEELQVKLRRIEQYSGHV</sequence>
<dbReference type="EMBL" id="JAGSYN010000140">
    <property type="protein sequence ID" value="KAG7663334.1"/>
    <property type="molecule type" value="Genomic_DNA"/>
</dbReference>
<evidence type="ECO:0000256" key="2">
    <source>
        <dbReference type="SAM" id="Phobius"/>
    </source>
</evidence>
<feature type="transmembrane region" description="Helical" evidence="2">
    <location>
        <begin position="75"/>
        <end position="94"/>
    </location>
</feature>
<dbReference type="Proteomes" id="UP000694255">
    <property type="component" value="Unassembled WGS sequence"/>
</dbReference>
<organism evidence="4 5">
    <name type="scientific">[Candida] subhashii</name>
    <dbReference type="NCBI Taxonomy" id="561895"/>
    <lineage>
        <taxon>Eukaryota</taxon>
        <taxon>Fungi</taxon>
        <taxon>Dikarya</taxon>
        <taxon>Ascomycota</taxon>
        <taxon>Saccharomycotina</taxon>
        <taxon>Pichiomycetes</taxon>
        <taxon>Debaryomycetaceae</taxon>
        <taxon>Spathaspora</taxon>
    </lineage>
</organism>
<reference evidence="4 5" key="1">
    <citation type="journal article" date="2021" name="DNA Res.">
        <title>Genome analysis of Candida subhashii reveals its hybrid nature and dual mitochondrial genome conformations.</title>
        <authorList>
            <person name="Mixao V."/>
            <person name="Hegedusova E."/>
            <person name="Saus E."/>
            <person name="Pryszcz L.P."/>
            <person name="Cillingova A."/>
            <person name="Nosek J."/>
            <person name="Gabaldon T."/>
        </authorList>
    </citation>
    <scope>NUCLEOTIDE SEQUENCE [LARGE SCALE GENOMIC DNA]</scope>
    <source>
        <strain evidence="4 5">CBS 10753</strain>
    </source>
</reference>
<keyword evidence="2" id="KW-0812">Transmembrane</keyword>
<comment type="caution">
    <text evidence="4">The sequence shown here is derived from an EMBL/GenBank/DDBJ whole genome shotgun (WGS) entry which is preliminary data.</text>
</comment>
<accession>A0A8J5UYY7</accession>
<keyword evidence="2" id="KW-0472">Membrane</keyword>
<feature type="transmembrane region" description="Helical" evidence="2">
    <location>
        <begin position="131"/>
        <end position="153"/>
    </location>
</feature>
<proteinExistence type="predicted"/>
<dbReference type="PANTHER" id="PTHR33741">
    <property type="entry name" value="TRANSMEMBRANE PROTEIN DDB_G0269096-RELATED"/>
    <property type="match status" value="1"/>
</dbReference>